<evidence type="ECO:0000256" key="2">
    <source>
        <dbReference type="ARBA" id="ARBA00000625"/>
    </source>
</evidence>
<keyword evidence="9" id="KW-0012">Acyltransferase</keyword>
<keyword evidence="7" id="KW-0443">Lipid metabolism</keyword>
<proteinExistence type="inferred from homology"/>
<accession>A0A7I7QSK9</accession>
<evidence type="ECO:0000256" key="1">
    <source>
        <dbReference type="ARBA" id="ARBA00000026"/>
    </source>
</evidence>
<name>A0A7I7QSK9_9MYCO</name>
<evidence type="ECO:0000256" key="10">
    <source>
        <dbReference type="ARBA" id="ARBA00030465"/>
    </source>
</evidence>
<dbReference type="Pfam" id="PF16911">
    <property type="entry name" value="PapA_C"/>
    <property type="match status" value="1"/>
</dbReference>
<keyword evidence="8 14" id="KW-0808">Transferase</keyword>
<keyword evidence="15" id="KW-1185">Reference proteome</keyword>
<dbReference type="GO" id="GO:0016746">
    <property type="term" value="F:acyltransferase activity"/>
    <property type="evidence" value="ECO:0007669"/>
    <property type="project" value="UniProtKB-KW"/>
</dbReference>
<evidence type="ECO:0000313" key="14">
    <source>
        <dbReference type="EMBL" id="BBY29232.1"/>
    </source>
</evidence>
<dbReference type="SUPFAM" id="SSF52777">
    <property type="entry name" value="CoA-dependent acyltransferases"/>
    <property type="match status" value="2"/>
</dbReference>
<dbReference type="EC" id="2.3.1.282" evidence="5"/>
<evidence type="ECO:0000256" key="7">
    <source>
        <dbReference type="ARBA" id="ARBA00022516"/>
    </source>
</evidence>
<evidence type="ECO:0000259" key="13">
    <source>
        <dbReference type="Pfam" id="PF16911"/>
    </source>
</evidence>
<reference evidence="14 15" key="1">
    <citation type="journal article" date="2019" name="Emerg. Microbes Infect.">
        <title>Comprehensive subspecies identification of 175 nontuberculous mycobacteria species based on 7547 genomic profiles.</title>
        <authorList>
            <person name="Matsumoto Y."/>
            <person name="Kinjo T."/>
            <person name="Motooka D."/>
            <person name="Nabeya D."/>
            <person name="Jung N."/>
            <person name="Uechi K."/>
            <person name="Horii T."/>
            <person name="Iida T."/>
            <person name="Fujita J."/>
            <person name="Nakamura S."/>
        </authorList>
    </citation>
    <scope>NUCLEOTIDE SEQUENCE [LARGE SCALE GENOMIC DNA]</scope>
    <source>
        <strain evidence="14 15">JCM 17899</strain>
    </source>
</reference>
<evidence type="ECO:0000256" key="5">
    <source>
        <dbReference type="ARBA" id="ARBA00012866"/>
    </source>
</evidence>
<evidence type="ECO:0000256" key="3">
    <source>
        <dbReference type="ARBA" id="ARBA00001907"/>
    </source>
</evidence>
<evidence type="ECO:0000256" key="6">
    <source>
        <dbReference type="ARBA" id="ARBA00013449"/>
    </source>
</evidence>
<evidence type="ECO:0000313" key="15">
    <source>
        <dbReference type="Proteomes" id="UP000467193"/>
    </source>
</evidence>
<gene>
    <name evidence="14" type="primary">papA5</name>
    <name evidence="14" type="ORF">MSEDJ_33280</name>
</gene>
<comment type="catalytic activity">
    <reaction evidence="2">
        <text>2 a mycocerosyl-[mycocerosic acid synthase] + a phenolphthiocerol = a dimycocerosyl phenolphthiocerol + 2 holo-[mycocerosic acid synthase].</text>
        <dbReference type="EC" id="2.3.1.282"/>
    </reaction>
</comment>
<evidence type="ECO:0000256" key="4">
    <source>
        <dbReference type="ARBA" id="ARBA00006558"/>
    </source>
</evidence>
<dbReference type="InterPro" id="IPR023213">
    <property type="entry name" value="CAT-like_dom_sf"/>
</dbReference>
<dbReference type="Gene3D" id="3.30.559.10">
    <property type="entry name" value="Chloramphenicol acetyltransferase-like domain"/>
    <property type="match status" value="1"/>
</dbReference>
<dbReference type="RefSeq" id="WP_163798012.1">
    <property type="nucleotide sequence ID" value="NZ_AP022588.1"/>
</dbReference>
<keyword evidence="7" id="KW-0444">Lipid biosynthesis</keyword>
<organism evidence="14 15">
    <name type="scientific">Mycolicibacterium sediminis</name>
    <dbReference type="NCBI Taxonomy" id="1286180"/>
    <lineage>
        <taxon>Bacteria</taxon>
        <taxon>Bacillati</taxon>
        <taxon>Actinomycetota</taxon>
        <taxon>Actinomycetes</taxon>
        <taxon>Mycobacteriales</taxon>
        <taxon>Mycobacteriaceae</taxon>
        <taxon>Mycolicibacterium</taxon>
    </lineage>
</organism>
<dbReference type="EMBL" id="AP022588">
    <property type="protein sequence ID" value="BBY29232.1"/>
    <property type="molecule type" value="Genomic_DNA"/>
</dbReference>
<evidence type="ECO:0000256" key="12">
    <source>
        <dbReference type="ARBA" id="ARBA00033407"/>
    </source>
</evidence>
<dbReference type="Proteomes" id="UP000467193">
    <property type="component" value="Chromosome"/>
</dbReference>
<evidence type="ECO:0000256" key="8">
    <source>
        <dbReference type="ARBA" id="ARBA00022679"/>
    </source>
</evidence>
<protein>
    <recommendedName>
        <fullName evidence="6">Phthiocerol/phthiodiolone dimycocerosyl transferase</fullName>
        <ecNumber evidence="5">2.3.1.282</ecNumber>
    </recommendedName>
    <alternativeName>
        <fullName evidence="12">Acyltransferase PapA5</fullName>
    </alternativeName>
    <alternativeName>
        <fullName evidence="10">Phthiocerol/phthiodiolone O-acyltransferase</fullName>
    </alternativeName>
    <alternativeName>
        <fullName evidence="11">Polyketide synthase-associated protein A5</fullName>
    </alternativeName>
</protein>
<dbReference type="Gene3D" id="3.30.559.30">
    <property type="entry name" value="Nonribosomal peptide synthetase, condensation domain"/>
    <property type="match status" value="1"/>
</dbReference>
<dbReference type="AlphaFoldDB" id="A0A7I7QSK9"/>
<evidence type="ECO:0000256" key="9">
    <source>
        <dbReference type="ARBA" id="ARBA00023315"/>
    </source>
</evidence>
<dbReference type="KEGG" id="msei:MSEDJ_33280"/>
<dbReference type="InterPro" id="IPR031641">
    <property type="entry name" value="PapA_C"/>
</dbReference>
<sequence length="410" mass="44279">MMFASSEIRKLAPSEEWYAQSMTYGAITLDLTGTFDTAAMSAAFDALLESHPVLAGRLERDSGGRHTIVTDDLMHQGIWIASADSDDVFLDPGASLINLTVKAVDGHTEVTLYVHHSLADGHHQAALLFELFSRYADAVATGGTGPGGTAPTPQPLETVLDRRGIAKNQRSGLERFMPAMFAYDLPPAAVSGASKQPTRPVPAPTGRGRLTAAETNAVLEFGMANRLFLNPLVSAAVLLAEWRLRRTPEIPIPYVYVVDLRGLVEPPVGAMEATDPLGMATYLAHIDSRTDIVDLARDVADNFATDLADGVVQTSMLHFKPQYDDGPRGLPDVVSSTNLGRTPPLPTPPGLSVTDWRTTIYRASTVVDMYSVGIFGENLAVEHHTYAPEAQRSVDEVLTILRDAALQLHR</sequence>
<evidence type="ECO:0000256" key="11">
    <source>
        <dbReference type="ARBA" id="ARBA00032317"/>
    </source>
</evidence>
<comment type="catalytic activity">
    <reaction evidence="1">
        <text>2 a mycocerosyl-[mycocerosic acid synthase] + a phthiocerol = a dimycocerosyl phthiocerol + 2 holo-[mycocerosic acid synthase].</text>
        <dbReference type="EC" id="2.3.1.282"/>
    </reaction>
</comment>
<feature type="domain" description="Phthiocerol/phthiodiolone dimycocerosyl transferase C-terminal" evidence="13">
    <location>
        <begin position="201"/>
        <end position="375"/>
    </location>
</feature>
<comment type="catalytic activity">
    <reaction evidence="3">
        <text>2 a mycocerosyl-[mycocerosic acid synthase] + a phthiodiolone = a dimycocerosyl phthiodiolone + 2 holo-[mycocerosic acid synthase].</text>
        <dbReference type="EC" id="2.3.1.282"/>
    </reaction>
</comment>
<comment type="similarity">
    <text evidence="4">Belongs to the acyltransferase PapA5 family.</text>
</comment>